<evidence type="ECO:0000313" key="3">
    <source>
        <dbReference type="EMBL" id="GAM36123.1"/>
    </source>
</evidence>
<evidence type="ECO:0000256" key="1">
    <source>
        <dbReference type="ARBA" id="ARBA00023002"/>
    </source>
</evidence>
<dbReference type="Proteomes" id="UP000053095">
    <property type="component" value="Unassembled WGS sequence"/>
</dbReference>
<evidence type="ECO:0000313" key="4">
    <source>
        <dbReference type="Proteomes" id="UP000053095"/>
    </source>
</evidence>
<dbReference type="Pfam" id="PF01408">
    <property type="entry name" value="GFO_IDH_MocA"/>
    <property type="match status" value="1"/>
</dbReference>
<proteinExistence type="predicted"/>
<name>A0A510NVJ6_TALPI</name>
<dbReference type="PANTHER" id="PTHR42840">
    <property type="entry name" value="NAD(P)-BINDING ROSSMANN-FOLD SUPERFAMILY PROTEIN-RELATED"/>
    <property type="match status" value="1"/>
</dbReference>
<gene>
    <name evidence="3" type="ORF">TCE0_018f04967</name>
</gene>
<dbReference type="Gene3D" id="3.30.360.10">
    <property type="entry name" value="Dihydrodipicolinate Reductase, domain 2"/>
    <property type="match status" value="1"/>
</dbReference>
<keyword evidence="1" id="KW-0560">Oxidoreductase</keyword>
<dbReference type="SUPFAM" id="SSF51735">
    <property type="entry name" value="NAD(P)-binding Rossmann-fold domains"/>
    <property type="match status" value="1"/>
</dbReference>
<dbReference type="Gene3D" id="3.40.50.720">
    <property type="entry name" value="NAD(P)-binding Rossmann-like Domain"/>
    <property type="match status" value="1"/>
</dbReference>
<dbReference type="InterPro" id="IPR036291">
    <property type="entry name" value="NAD(P)-bd_dom_sf"/>
</dbReference>
<dbReference type="GO" id="GO:0000166">
    <property type="term" value="F:nucleotide binding"/>
    <property type="evidence" value="ECO:0007669"/>
    <property type="project" value="InterPro"/>
</dbReference>
<accession>A0A510NVJ6</accession>
<evidence type="ECO:0000259" key="2">
    <source>
        <dbReference type="Pfam" id="PF01408"/>
    </source>
</evidence>
<dbReference type="GO" id="GO:0006740">
    <property type="term" value="P:NADPH regeneration"/>
    <property type="evidence" value="ECO:0007669"/>
    <property type="project" value="TreeGrafter"/>
</dbReference>
<dbReference type="PANTHER" id="PTHR42840:SF3">
    <property type="entry name" value="BINDING ROSSMANN FOLD OXIDOREDUCTASE, PUTATIVE (AFU_ORTHOLOGUE AFUA_2G10240)-RELATED"/>
    <property type="match status" value="1"/>
</dbReference>
<dbReference type="GO" id="GO:0016491">
    <property type="term" value="F:oxidoreductase activity"/>
    <property type="evidence" value="ECO:0007669"/>
    <property type="project" value="UniProtKB-KW"/>
</dbReference>
<reference evidence="4" key="1">
    <citation type="journal article" date="2015" name="Genome Announc.">
        <title>Draft genome sequence of Talaromyces cellulolyticus strain Y-94, a source of lignocellulosic biomass-degrading enzymes.</title>
        <authorList>
            <person name="Fujii T."/>
            <person name="Koike H."/>
            <person name="Sawayama S."/>
            <person name="Yano S."/>
            <person name="Inoue H."/>
        </authorList>
    </citation>
    <scope>NUCLEOTIDE SEQUENCE [LARGE SCALE GENOMIC DNA]</scope>
    <source>
        <strain evidence="4">Y-94</strain>
    </source>
</reference>
<dbReference type="AlphaFoldDB" id="A0A510NVJ6"/>
<protein>
    <recommendedName>
        <fullName evidence="2">Gfo/Idh/MocA-like oxidoreductase N-terminal domain-containing protein</fullName>
    </recommendedName>
</protein>
<dbReference type="EMBL" id="DF933814">
    <property type="protein sequence ID" value="GAM36123.1"/>
    <property type="molecule type" value="Genomic_DNA"/>
</dbReference>
<dbReference type="InterPro" id="IPR000683">
    <property type="entry name" value="Gfo/Idh/MocA-like_OxRdtase_N"/>
</dbReference>
<sequence length="181" mass="20276">MTASWARKKLEPEGIEIFSDFYEMINTPGLAAVIVASLTELHVEHTLAAVKRGIYIFPIDCSHQLNQLLHDLGEDGRSKVMVGFVRRFNEQYHTALRSIQAGSIRVPLIIRSQGAEKLDKSGFFIEHARHRGCIFVDTVIHDIDLTPSFFGRRIAVEVVVGVAGDEVSDRIAGEFGNWKKD</sequence>
<feature type="domain" description="Gfo/Idh/MocA-like oxidoreductase N-terminal" evidence="2">
    <location>
        <begin position="13"/>
        <end position="57"/>
    </location>
</feature>
<dbReference type="GO" id="GO:0005737">
    <property type="term" value="C:cytoplasm"/>
    <property type="evidence" value="ECO:0007669"/>
    <property type="project" value="TreeGrafter"/>
</dbReference>
<keyword evidence="4" id="KW-1185">Reference proteome</keyword>
<organism evidence="3 4">
    <name type="scientific">Talaromyces pinophilus</name>
    <name type="common">Penicillium pinophilum</name>
    <dbReference type="NCBI Taxonomy" id="128442"/>
    <lineage>
        <taxon>Eukaryota</taxon>
        <taxon>Fungi</taxon>
        <taxon>Dikarya</taxon>
        <taxon>Ascomycota</taxon>
        <taxon>Pezizomycotina</taxon>
        <taxon>Eurotiomycetes</taxon>
        <taxon>Eurotiomycetidae</taxon>
        <taxon>Eurotiales</taxon>
        <taxon>Trichocomaceae</taxon>
        <taxon>Talaromyces</taxon>
        <taxon>Talaromyces sect. Talaromyces</taxon>
    </lineage>
</organism>